<dbReference type="Proteomes" id="UP000266677">
    <property type="component" value="Unassembled WGS sequence"/>
</dbReference>
<gene>
    <name evidence="2" type="ORF">D5S18_18475</name>
</gene>
<proteinExistence type="predicted"/>
<name>A0A3A4K8V6_9NOCA</name>
<keyword evidence="3" id="KW-1185">Reference proteome</keyword>
<dbReference type="RefSeq" id="WP_120042305.1">
    <property type="nucleotide sequence ID" value="NZ_QZFU01000020.1"/>
</dbReference>
<evidence type="ECO:0000313" key="2">
    <source>
        <dbReference type="EMBL" id="RJO74139.1"/>
    </source>
</evidence>
<evidence type="ECO:0000313" key="3">
    <source>
        <dbReference type="Proteomes" id="UP000266677"/>
    </source>
</evidence>
<dbReference type="AlphaFoldDB" id="A0A3A4K8V6"/>
<comment type="caution">
    <text evidence="2">The sequence shown here is derived from an EMBL/GenBank/DDBJ whole genome shotgun (WGS) entry which is preliminary data.</text>
</comment>
<feature type="compositionally biased region" description="Basic residues" evidence="1">
    <location>
        <begin position="50"/>
        <end position="61"/>
    </location>
</feature>
<protein>
    <submittedName>
        <fullName evidence="2">Uncharacterized protein</fullName>
    </submittedName>
</protein>
<evidence type="ECO:0000256" key="1">
    <source>
        <dbReference type="SAM" id="MobiDB-lite"/>
    </source>
</evidence>
<organism evidence="2 3">
    <name type="scientific">Nocardia panacis</name>
    <dbReference type="NCBI Taxonomy" id="2340916"/>
    <lineage>
        <taxon>Bacteria</taxon>
        <taxon>Bacillati</taxon>
        <taxon>Actinomycetota</taxon>
        <taxon>Actinomycetes</taxon>
        <taxon>Mycobacteriales</taxon>
        <taxon>Nocardiaceae</taxon>
        <taxon>Nocardia</taxon>
    </lineage>
</organism>
<reference evidence="2 3" key="1">
    <citation type="submission" date="2018-09" db="EMBL/GenBank/DDBJ databases">
        <title>YIM PH21274 draft genome.</title>
        <authorList>
            <person name="Miao C."/>
        </authorList>
    </citation>
    <scope>NUCLEOTIDE SEQUENCE [LARGE SCALE GENOMIC DNA]</scope>
    <source>
        <strain evidence="2 3">YIM PH 21724</strain>
    </source>
</reference>
<dbReference type="EMBL" id="QZFU01000020">
    <property type="protein sequence ID" value="RJO74139.1"/>
    <property type="molecule type" value="Genomic_DNA"/>
</dbReference>
<sequence>MTCHACARHAAEVARLTAAIAVVTTGAAAAAENYRDRIHRLEAELAARRATGKRTRTRRSGVRPWAVAG</sequence>
<accession>A0A3A4K8V6</accession>
<feature type="region of interest" description="Disordered" evidence="1">
    <location>
        <begin position="49"/>
        <end position="69"/>
    </location>
</feature>